<dbReference type="RefSeq" id="WP_284246444.1">
    <property type="nucleotide sequence ID" value="NZ_BSST01000001.1"/>
</dbReference>
<name>A0ABQ6H0P5_9GAMM</name>
<dbReference type="Proteomes" id="UP001157186">
    <property type="component" value="Unassembled WGS sequence"/>
</dbReference>
<gene>
    <name evidence="1" type="ORF">tinsulaeT_37860</name>
</gene>
<reference evidence="1 2" key="1">
    <citation type="submission" date="2023-03" db="EMBL/GenBank/DDBJ databases">
        <title>Draft genome sequence of Thalassotalea insulae KCTC 62186T.</title>
        <authorList>
            <person name="Sawabe T."/>
        </authorList>
    </citation>
    <scope>NUCLEOTIDE SEQUENCE [LARGE SCALE GENOMIC DNA]</scope>
    <source>
        <strain evidence="1 2">KCTC 62186</strain>
    </source>
</reference>
<proteinExistence type="predicted"/>
<evidence type="ECO:0000313" key="2">
    <source>
        <dbReference type="Proteomes" id="UP001157186"/>
    </source>
</evidence>
<accession>A0ABQ6H0P5</accession>
<comment type="caution">
    <text evidence="1">The sequence shown here is derived from an EMBL/GenBank/DDBJ whole genome shotgun (WGS) entry which is preliminary data.</text>
</comment>
<dbReference type="EMBL" id="BSST01000001">
    <property type="protein sequence ID" value="GLX80446.1"/>
    <property type="molecule type" value="Genomic_DNA"/>
</dbReference>
<keyword evidence="2" id="KW-1185">Reference proteome</keyword>
<protein>
    <submittedName>
        <fullName evidence="1">Uncharacterized protein</fullName>
    </submittedName>
</protein>
<sequence length="259" mass="29219">MMFGFLSRDKALIDNDTRAWLFDTFDWAIRNFDGQAMWQETQLVLPTNEFYPGRVASVAQMADSIFRHSVIYAGMKSWPLQLTERHQYQPQAIPEFTIEGGLRGANVVIAQNENRPLTIVYSAQQINQPQDMIASYVQQLAFGLIQQQKVLPPGGKECIAQAIEVLACVMGFGVIFANTAYQFKGGCGSCYNPQANRQAALPENDSLYCLALFSYLKSIPVKQVTRHLKPHLRVNYKCMVKELTQTLSGSNSYQFLTLQ</sequence>
<evidence type="ECO:0000313" key="1">
    <source>
        <dbReference type="EMBL" id="GLX80446.1"/>
    </source>
</evidence>
<organism evidence="1 2">
    <name type="scientific">Thalassotalea insulae</name>
    <dbReference type="NCBI Taxonomy" id="2056778"/>
    <lineage>
        <taxon>Bacteria</taxon>
        <taxon>Pseudomonadati</taxon>
        <taxon>Pseudomonadota</taxon>
        <taxon>Gammaproteobacteria</taxon>
        <taxon>Alteromonadales</taxon>
        <taxon>Colwelliaceae</taxon>
        <taxon>Thalassotalea</taxon>
    </lineage>
</organism>